<reference evidence="2 3" key="1">
    <citation type="submission" date="2015-04" db="EMBL/GenBank/DDBJ databases">
        <title>Lasius niger genome sequencing.</title>
        <authorList>
            <person name="Konorov E.A."/>
            <person name="Nikitin M.A."/>
            <person name="Kirill M.V."/>
            <person name="Chang P."/>
        </authorList>
    </citation>
    <scope>NUCLEOTIDE SEQUENCE [LARGE SCALE GENOMIC DNA]</scope>
    <source>
        <tissue evidence="2">Whole</tissue>
    </source>
</reference>
<feature type="non-terminal residue" evidence="2">
    <location>
        <position position="161"/>
    </location>
</feature>
<dbReference type="PaxDb" id="67767-A0A0J7KIB5"/>
<accession>A0A0J7KIB5</accession>
<feature type="compositionally biased region" description="Acidic residues" evidence="1">
    <location>
        <begin position="130"/>
        <end position="143"/>
    </location>
</feature>
<protein>
    <submittedName>
        <fullName evidence="2">Uncharacterized protein</fullName>
    </submittedName>
</protein>
<comment type="caution">
    <text evidence="2">The sequence shown here is derived from an EMBL/GenBank/DDBJ whole genome shotgun (WGS) entry which is preliminary data.</text>
</comment>
<sequence>MLAILFRLGHFAGQSKLIEMAGAIVVKRQADPRQHEEDYGGHIANFLVNFRRNPLTGSPLNVCAVAPIRGRRRPAEEELEAGPSRRARILSPVPENREIPVITISDDDDADDDDVAAENAIREIPVITVSDEDDNDDDDDVAGEDNSARAVSTPDSEIFSP</sequence>
<evidence type="ECO:0000256" key="1">
    <source>
        <dbReference type="SAM" id="MobiDB-lite"/>
    </source>
</evidence>
<dbReference type="AlphaFoldDB" id="A0A0J7KIB5"/>
<keyword evidence="3" id="KW-1185">Reference proteome</keyword>
<proteinExistence type="predicted"/>
<evidence type="ECO:0000313" key="2">
    <source>
        <dbReference type="EMBL" id="KMQ90012.1"/>
    </source>
</evidence>
<dbReference type="OrthoDB" id="10634781at2759"/>
<dbReference type="Proteomes" id="UP000036403">
    <property type="component" value="Unassembled WGS sequence"/>
</dbReference>
<dbReference type="EMBL" id="LBMM01007121">
    <property type="protein sequence ID" value="KMQ90012.1"/>
    <property type="molecule type" value="Genomic_DNA"/>
</dbReference>
<name>A0A0J7KIB5_LASNI</name>
<gene>
    <name evidence="2" type="ORF">RF55_10285</name>
</gene>
<evidence type="ECO:0000313" key="3">
    <source>
        <dbReference type="Proteomes" id="UP000036403"/>
    </source>
</evidence>
<feature type="compositionally biased region" description="Acidic residues" evidence="1">
    <location>
        <begin position="105"/>
        <end position="116"/>
    </location>
</feature>
<feature type="region of interest" description="Disordered" evidence="1">
    <location>
        <begin position="73"/>
        <end position="161"/>
    </location>
</feature>
<organism evidence="2 3">
    <name type="scientific">Lasius niger</name>
    <name type="common">Black garden ant</name>
    <dbReference type="NCBI Taxonomy" id="67767"/>
    <lineage>
        <taxon>Eukaryota</taxon>
        <taxon>Metazoa</taxon>
        <taxon>Ecdysozoa</taxon>
        <taxon>Arthropoda</taxon>
        <taxon>Hexapoda</taxon>
        <taxon>Insecta</taxon>
        <taxon>Pterygota</taxon>
        <taxon>Neoptera</taxon>
        <taxon>Endopterygota</taxon>
        <taxon>Hymenoptera</taxon>
        <taxon>Apocrita</taxon>
        <taxon>Aculeata</taxon>
        <taxon>Formicoidea</taxon>
        <taxon>Formicidae</taxon>
        <taxon>Formicinae</taxon>
        <taxon>Lasius</taxon>
        <taxon>Lasius</taxon>
    </lineage>
</organism>